<protein>
    <recommendedName>
        <fullName evidence="4">Keratinocyte differentiation factor 1</fullName>
    </recommendedName>
</protein>
<name>A0A9D3PDF6_MEGAT</name>
<feature type="compositionally biased region" description="Basic and acidic residues" evidence="1">
    <location>
        <begin position="24"/>
        <end position="41"/>
    </location>
</feature>
<feature type="compositionally biased region" description="Basic and acidic residues" evidence="1">
    <location>
        <begin position="71"/>
        <end position="81"/>
    </location>
</feature>
<dbReference type="Pfam" id="PF15551">
    <property type="entry name" value="DUF4656"/>
    <property type="match status" value="1"/>
</dbReference>
<accession>A0A9D3PDF6</accession>
<evidence type="ECO:0000313" key="2">
    <source>
        <dbReference type="EMBL" id="KAG7457793.1"/>
    </source>
</evidence>
<dbReference type="OrthoDB" id="8640515at2759"/>
<feature type="region of interest" description="Disordered" evidence="1">
    <location>
        <begin position="65"/>
        <end position="95"/>
    </location>
</feature>
<proteinExistence type="predicted"/>
<feature type="compositionally biased region" description="Acidic residues" evidence="1">
    <location>
        <begin position="219"/>
        <end position="230"/>
    </location>
</feature>
<dbReference type="PANTHER" id="PTHR35085:SF2">
    <property type="entry name" value="KERATINOCYTE DIFFERENTIATION FACTOR 1-LIKE"/>
    <property type="match status" value="1"/>
</dbReference>
<feature type="region of interest" description="Disordered" evidence="1">
    <location>
        <begin position="302"/>
        <end position="334"/>
    </location>
</feature>
<feature type="region of interest" description="Disordered" evidence="1">
    <location>
        <begin position="189"/>
        <end position="230"/>
    </location>
</feature>
<evidence type="ECO:0000256" key="1">
    <source>
        <dbReference type="SAM" id="MobiDB-lite"/>
    </source>
</evidence>
<evidence type="ECO:0000313" key="3">
    <source>
        <dbReference type="Proteomes" id="UP001046870"/>
    </source>
</evidence>
<organism evidence="2 3">
    <name type="scientific">Megalops atlanticus</name>
    <name type="common">Tarpon</name>
    <name type="synonym">Clupea gigantea</name>
    <dbReference type="NCBI Taxonomy" id="7932"/>
    <lineage>
        <taxon>Eukaryota</taxon>
        <taxon>Metazoa</taxon>
        <taxon>Chordata</taxon>
        <taxon>Craniata</taxon>
        <taxon>Vertebrata</taxon>
        <taxon>Euteleostomi</taxon>
        <taxon>Actinopterygii</taxon>
        <taxon>Neopterygii</taxon>
        <taxon>Teleostei</taxon>
        <taxon>Elopiformes</taxon>
        <taxon>Megalopidae</taxon>
        <taxon>Megalops</taxon>
    </lineage>
</organism>
<evidence type="ECO:0008006" key="4">
    <source>
        <dbReference type="Google" id="ProtNLM"/>
    </source>
</evidence>
<feature type="compositionally biased region" description="Polar residues" evidence="1">
    <location>
        <begin position="367"/>
        <end position="386"/>
    </location>
</feature>
<feature type="region of interest" description="Disordered" evidence="1">
    <location>
        <begin position="1"/>
        <end position="41"/>
    </location>
</feature>
<sequence>MPGSGASNCHKVSPHTRGAGMEEDSSRQQRLLLRDSSDGPECYQERCVDPVDPLLCHGVEMQPTGNAQKARHGDAQERDSETLGYIPGSAGSSRGEKACSACPAPGWRGCRVAVCYLLTCGLYRACQSCRYVPCLPASESSTDPPEKDPPEALSPVCVEPKTSKLLQFDSIRYPDIRIAGKEVILPDTAVRKSAPSRPPEEERGNGQRPFSSGDNLSLLDDEPDDWDEGGGGDVDALIARKLLELYTLHQIEQLALCTSDSVFLSKTSEISRLIHDVVQEHHLQEEEAECRLVHGIIRISTRKSRKKGRGSGEGRGSRVEGTPRDSGNDTMMDSLDSNYIDHVQISEQTSADKLARQMWASGRRAYSSGSPTASSLCHQDADSSGTPLLHTIRT</sequence>
<reference evidence="2" key="1">
    <citation type="submission" date="2021-01" db="EMBL/GenBank/DDBJ databases">
        <authorList>
            <person name="Zahm M."/>
            <person name="Roques C."/>
            <person name="Cabau C."/>
            <person name="Klopp C."/>
            <person name="Donnadieu C."/>
            <person name="Jouanno E."/>
            <person name="Lampietro C."/>
            <person name="Louis A."/>
            <person name="Herpin A."/>
            <person name="Echchiki A."/>
            <person name="Berthelot C."/>
            <person name="Parey E."/>
            <person name="Roest-Crollius H."/>
            <person name="Braasch I."/>
            <person name="Postlethwait J."/>
            <person name="Bobe J."/>
            <person name="Montfort J."/>
            <person name="Bouchez O."/>
            <person name="Begum T."/>
            <person name="Mejri S."/>
            <person name="Adams A."/>
            <person name="Chen W.-J."/>
            <person name="Guiguen Y."/>
        </authorList>
    </citation>
    <scope>NUCLEOTIDE SEQUENCE</scope>
    <source>
        <strain evidence="2">YG-15Mar2019-1</strain>
        <tissue evidence="2">Brain</tissue>
    </source>
</reference>
<keyword evidence="3" id="KW-1185">Reference proteome</keyword>
<dbReference type="Proteomes" id="UP001046870">
    <property type="component" value="Chromosome 21"/>
</dbReference>
<dbReference type="EMBL" id="JAFDVH010000021">
    <property type="protein sequence ID" value="KAG7457793.1"/>
    <property type="molecule type" value="Genomic_DNA"/>
</dbReference>
<dbReference type="InterPro" id="IPR028003">
    <property type="entry name" value="KDF1"/>
</dbReference>
<dbReference type="AlphaFoldDB" id="A0A9D3PDF6"/>
<dbReference type="GO" id="GO:0010482">
    <property type="term" value="P:regulation of epidermal cell division"/>
    <property type="evidence" value="ECO:0007669"/>
    <property type="project" value="TreeGrafter"/>
</dbReference>
<comment type="caution">
    <text evidence="2">The sequence shown here is derived from an EMBL/GenBank/DDBJ whole genome shotgun (WGS) entry which is preliminary data.</text>
</comment>
<feature type="compositionally biased region" description="Basic and acidic residues" evidence="1">
    <location>
        <begin position="310"/>
        <end position="327"/>
    </location>
</feature>
<gene>
    <name evidence="2" type="ORF">MATL_G00231090</name>
</gene>
<dbReference type="GO" id="GO:0003334">
    <property type="term" value="P:keratinocyte development"/>
    <property type="evidence" value="ECO:0007669"/>
    <property type="project" value="InterPro"/>
</dbReference>
<feature type="region of interest" description="Disordered" evidence="1">
    <location>
        <begin position="365"/>
        <end position="394"/>
    </location>
</feature>
<dbReference type="GO" id="GO:0030054">
    <property type="term" value="C:cell junction"/>
    <property type="evidence" value="ECO:0007669"/>
    <property type="project" value="TreeGrafter"/>
</dbReference>
<dbReference type="PANTHER" id="PTHR35085">
    <property type="entry name" value="KERATINOCYTE DIFFERENTIATION FACTOR 1"/>
    <property type="match status" value="1"/>
</dbReference>